<reference evidence="5" key="2">
    <citation type="submission" date="2025-04" db="UniProtKB">
        <authorList>
            <consortium name="RefSeq"/>
        </authorList>
    </citation>
    <scope>IDENTIFICATION</scope>
    <source>
        <strain evidence="5">DH4</strain>
        <tissue evidence="5">Whole body</tissue>
    </source>
</reference>
<reference evidence="3" key="1">
    <citation type="submission" date="2021-01" db="UniProtKB">
        <authorList>
            <consortium name="EnsemblMetazoa"/>
        </authorList>
    </citation>
    <scope>IDENTIFICATION</scope>
    <source>
        <strain evidence="3">DH4</strain>
    </source>
</reference>
<dbReference type="Proteomes" id="UP000005203">
    <property type="component" value="Linkage group LG1"/>
</dbReference>
<dbReference type="RefSeq" id="XP_016770287.1">
    <property type="nucleotide sequence ID" value="XM_016914798.2"/>
</dbReference>
<organism evidence="3">
    <name type="scientific">Apis mellifera</name>
    <name type="common">Honeybee</name>
    <dbReference type="NCBI Taxonomy" id="7460"/>
    <lineage>
        <taxon>Eukaryota</taxon>
        <taxon>Metazoa</taxon>
        <taxon>Ecdysozoa</taxon>
        <taxon>Arthropoda</taxon>
        <taxon>Hexapoda</taxon>
        <taxon>Insecta</taxon>
        <taxon>Pterygota</taxon>
        <taxon>Neoptera</taxon>
        <taxon>Endopterygota</taxon>
        <taxon>Hymenoptera</taxon>
        <taxon>Apocrita</taxon>
        <taxon>Aculeata</taxon>
        <taxon>Apoidea</taxon>
        <taxon>Anthophila</taxon>
        <taxon>Apidae</taxon>
        <taxon>Apis</taxon>
    </lineage>
</organism>
<proteinExistence type="predicted"/>
<gene>
    <name evidence="3" type="primary">100576473</name>
    <name evidence="5" type="synonym">LOC100576473</name>
</gene>
<keyword evidence="4" id="KW-1185">Reference proteome</keyword>
<sequence length="140" mass="15569">MNVKFHSIISGESELTGLGGVHIGTILLVPVPFTDYVSVYKACQDSLVSEVQQSSNILDFPTDHDQTMAKLRAQAFLFVLVVSIVLAASMPSPGGGHHEHTHFIIHVPELIHKHHHTHVKKIHIKSHDEDDGGHQHIEEW</sequence>
<evidence type="ECO:0000313" key="3">
    <source>
        <dbReference type="EnsemblMetazoa" id="XP_016770287"/>
    </source>
</evidence>
<keyword evidence="2" id="KW-0472">Membrane</keyword>
<evidence type="ECO:0000256" key="1">
    <source>
        <dbReference type="SAM" id="MobiDB-lite"/>
    </source>
</evidence>
<keyword evidence="2" id="KW-0812">Transmembrane</keyword>
<feature type="compositionally biased region" description="Basic and acidic residues" evidence="1">
    <location>
        <begin position="125"/>
        <end position="140"/>
    </location>
</feature>
<feature type="transmembrane region" description="Helical" evidence="2">
    <location>
        <begin position="75"/>
        <end position="92"/>
    </location>
</feature>
<evidence type="ECO:0000313" key="5">
    <source>
        <dbReference type="RefSeq" id="XP_016770287.1"/>
    </source>
</evidence>
<keyword evidence="2" id="KW-1133">Transmembrane helix</keyword>
<dbReference type="EnsemblMetazoa" id="XM_016914798">
    <property type="protein sequence ID" value="XP_016770287"/>
    <property type="gene ID" value="LOC100576473"/>
</dbReference>
<evidence type="ECO:0000256" key="2">
    <source>
        <dbReference type="SAM" id="Phobius"/>
    </source>
</evidence>
<accession>A0A7M7M546</accession>
<accession>A0A8B7KP42</accession>
<dbReference type="OrthoDB" id="7613608at2759"/>
<reference evidence="4" key="3">
    <citation type="submission" date="2025-05" db="UniProtKB">
        <authorList>
            <consortium name="RefSeq"/>
        </authorList>
    </citation>
    <scope>NUCLEOTIDE SEQUENCE [LARGE SCALE GENOMIC DNA]</scope>
    <source>
        <strain evidence="4">DH4</strain>
    </source>
</reference>
<name>A0A7M7M546_APIME</name>
<feature type="region of interest" description="Disordered" evidence="1">
    <location>
        <begin position="121"/>
        <end position="140"/>
    </location>
</feature>
<dbReference type="GeneID" id="100576473"/>
<evidence type="ECO:0000313" key="4">
    <source>
        <dbReference type="Proteomes" id="UP000005203"/>
    </source>
</evidence>
<dbReference type="AlphaFoldDB" id="A0A7M7M546"/>
<protein>
    <submittedName>
        <fullName evidence="5">Uncharacterized protein LOC100576473 isoform X1</fullName>
    </submittedName>
</protein>